<dbReference type="GeneID" id="117669231"/>
<evidence type="ECO:0000256" key="8">
    <source>
        <dbReference type="RuleBase" id="RU363034"/>
    </source>
</evidence>
<evidence type="ECO:0000313" key="11">
    <source>
        <dbReference type="Proteomes" id="UP001652622"/>
    </source>
</evidence>
<dbReference type="GO" id="GO:0006508">
    <property type="term" value="P:proteolysis"/>
    <property type="evidence" value="ECO:0007669"/>
    <property type="project" value="UniProtKB-KW"/>
</dbReference>
<dbReference type="Pfam" id="PF00089">
    <property type="entry name" value="Trypsin"/>
    <property type="match status" value="2"/>
</dbReference>
<dbReference type="PANTHER" id="PTHR24271:SF47">
    <property type="entry name" value="KALLIKREIN-1"/>
    <property type="match status" value="1"/>
</dbReference>
<feature type="chain" id="PRO_5028461336" evidence="9">
    <location>
        <begin position="18"/>
        <end position="540"/>
    </location>
</feature>
<dbReference type="Gene3D" id="2.40.10.10">
    <property type="entry name" value="Trypsin-like serine proteases"/>
    <property type="match status" value="4"/>
</dbReference>
<dbReference type="GO" id="GO:0030141">
    <property type="term" value="C:secretory granule"/>
    <property type="evidence" value="ECO:0007669"/>
    <property type="project" value="TreeGrafter"/>
</dbReference>
<feature type="domain" description="Peptidase S1" evidence="10">
    <location>
        <begin position="302"/>
        <end position="529"/>
    </location>
</feature>
<reference evidence="12" key="1">
    <citation type="submission" date="2025-08" db="UniProtKB">
        <authorList>
            <consortium name="RefSeq"/>
        </authorList>
    </citation>
    <scope>IDENTIFICATION</scope>
    <source>
        <tissue evidence="12">Blood</tissue>
    </source>
</reference>
<evidence type="ECO:0000256" key="4">
    <source>
        <dbReference type="ARBA" id="ARBA00022801"/>
    </source>
</evidence>
<keyword evidence="11" id="KW-1185">Reference proteome</keyword>
<dbReference type="InterPro" id="IPR001254">
    <property type="entry name" value="Trypsin_dom"/>
</dbReference>
<evidence type="ECO:0000256" key="1">
    <source>
        <dbReference type="ARBA" id="ARBA00009228"/>
    </source>
</evidence>
<dbReference type="PROSITE" id="PS00135">
    <property type="entry name" value="TRYPSIN_SER"/>
    <property type="match status" value="1"/>
</dbReference>
<dbReference type="OMA" id="FPPGERC"/>
<dbReference type="KEGG" id="pgut:117669231"/>
<dbReference type="InterPro" id="IPR043504">
    <property type="entry name" value="Peptidase_S1_PA_chymotrypsin"/>
</dbReference>
<dbReference type="InParanoid" id="A0A6P9C9R4"/>
<keyword evidence="4 8" id="KW-0378">Hydrolase</keyword>
<dbReference type="CDD" id="cd00190">
    <property type="entry name" value="Tryp_SPc"/>
    <property type="match status" value="2"/>
</dbReference>
<evidence type="ECO:0000256" key="6">
    <source>
        <dbReference type="ARBA" id="ARBA00023157"/>
    </source>
</evidence>
<evidence type="ECO:0000256" key="7">
    <source>
        <dbReference type="ARBA" id="ARBA00023240"/>
    </source>
</evidence>
<evidence type="ECO:0000259" key="10">
    <source>
        <dbReference type="PROSITE" id="PS50240"/>
    </source>
</evidence>
<keyword evidence="9" id="KW-0732">Signal</keyword>
<keyword evidence="2" id="KW-0800">Toxin</keyword>
<feature type="signal peptide" evidence="9">
    <location>
        <begin position="1"/>
        <end position="17"/>
    </location>
</feature>
<protein>
    <submittedName>
        <fullName evidence="12">Transmembrane protease serine 9-like</fullName>
    </submittedName>
</protein>
<dbReference type="GO" id="GO:0004252">
    <property type="term" value="F:serine-type endopeptidase activity"/>
    <property type="evidence" value="ECO:0007669"/>
    <property type="project" value="InterPro"/>
</dbReference>
<evidence type="ECO:0000256" key="9">
    <source>
        <dbReference type="SAM" id="SignalP"/>
    </source>
</evidence>
<proteinExistence type="inferred from homology"/>
<dbReference type="SMART" id="SM00020">
    <property type="entry name" value="Tryp_SPc"/>
    <property type="match status" value="2"/>
</dbReference>
<gene>
    <name evidence="12" type="primary">LOC117669231</name>
</gene>
<dbReference type="Proteomes" id="UP001652622">
    <property type="component" value="Unplaced"/>
</dbReference>
<dbReference type="RefSeq" id="XP_034279414.1">
    <property type="nucleotide sequence ID" value="XM_034423523.2"/>
</dbReference>
<dbReference type="SUPFAM" id="SSF50494">
    <property type="entry name" value="Trypsin-like serine proteases"/>
    <property type="match status" value="2"/>
</dbReference>
<dbReference type="PROSITE" id="PS00134">
    <property type="entry name" value="TRYPSIN_HIS"/>
    <property type="match status" value="2"/>
</dbReference>
<dbReference type="InterPro" id="IPR009003">
    <property type="entry name" value="Peptidase_S1_PA"/>
</dbReference>
<comment type="similarity">
    <text evidence="1">Belongs to the peptidase S1 family. Snake venom subfamily.</text>
</comment>
<dbReference type="FunFam" id="2.40.10.10:FF:000010">
    <property type="entry name" value="Kallikrein related peptidase 11"/>
    <property type="match status" value="2"/>
</dbReference>
<dbReference type="InterPro" id="IPR018114">
    <property type="entry name" value="TRYPSIN_HIS"/>
</dbReference>
<keyword evidence="5 8" id="KW-0720">Serine protease</keyword>
<dbReference type="PRINTS" id="PR00722">
    <property type="entry name" value="CHYMOTRYPSIN"/>
</dbReference>
<keyword evidence="3 8" id="KW-0645">Protease</keyword>
<dbReference type="PANTHER" id="PTHR24271">
    <property type="entry name" value="KALLIKREIN-RELATED"/>
    <property type="match status" value="1"/>
</dbReference>
<evidence type="ECO:0000256" key="3">
    <source>
        <dbReference type="ARBA" id="ARBA00022670"/>
    </source>
</evidence>
<dbReference type="GO" id="GO:0005576">
    <property type="term" value="C:extracellular region"/>
    <property type="evidence" value="ECO:0007669"/>
    <property type="project" value="UniProtKB-ARBA"/>
</dbReference>
<accession>A0A6P9C9R4</accession>
<dbReference type="GO" id="GO:0090729">
    <property type="term" value="F:toxin activity"/>
    <property type="evidence" value="ECO:0007669"/>
    <property type="project" value="UniProtKB-KW"/>
</dbReference>
<dbReference type="AlphaFoldDB" id="A0A6P9C9R4"/>
<keyword evidence="7" id="KW-1199">Hemostasis impairing toxin</keyword>
<sequence>MKQLFWGLLLVSSTVLAQESTGERIIGGYDCKPNSRPFQAAIVTGTKGNWRIYCGGSLVHRCWVLTAAHCRARQKVKVCLGKYNLKKVEPTEQCMDIAEAVPHPGYNKKKIDKDYMLIRLKPCAKITKAVNVTRLPTSCPNDGKRCTVSGWGTIKSPQNKLPAKMQCANVNIVPSSQCNKAYNGKITSHMLCAGVPQGGIDSCQGDSGGPLVCNGLLEGVVSWGKFVCASRGNPGVYAKVCCVVPWIQNTIKKWIRSLYEGHHQQPGKLSQMTPIPCKDVQLFKLFLLLLILTGTAQDESRIIGGQECPKHAQPFQVILSNRKKNEPDVQCGGVLIDKDWVLTAAHCDQQGDIHTRMGDQSLRDNEGSEQCITSEQKFRHPAFNPTTHNSDLMLLKLRNSAIINQYVRPIELATECAQPNTHCEVSGWGTIKSPQVEYPDLLQCAQVYTISHEDCKQAYSSSITENMLCAGVRGGGVDSCQGDSRGPLVCNNRLQGVISWGTQICAQPGKPGVYTNVCQFAKWIRGTMQRNSGNQAAYSR</sequence>
<dbReference type="PROSITE" id="PS50240">
    <property type="entry name" value="TRYPSIN_DOM"/>
    <property type="match status" value="2"/>
</dbReference>
<evidence type="ECO:0000256" key="5">
    <source>
        <dbReference type="ARBA" id="ARBA00022825"/>
    </source>
</evidence>
<keyword evidence="6" id="KW-1015">Disulfide bond</keyword>
<evidence type="ECO:0000256" key="2">
    <source>
        <dbReference type="ARBA" id="ARBA00022656"/>
    </source>
</evidence>
<organism evidence="11 12">
    <name type="scientific">Pantherophis guttatus</name>
    <name type="common">Corn snake</name>
    <name type="synonym">Elaphe guttata</name>
    <dbReference type="NCBI Taxonomy" id="94885"/>
    <lineage>
        <taxon>Eukaryota</taxon>
        <taxon>Metazoa</taxon>
        <taxon>Chordata</taxon>
        <taxon>Craniata</taxon>
        <taxon>Vertebrata</taxon>
        <taxon>Euteleostomi</taxon>
        <taxon>Lepidosauria</taxon>
        <taxon>Squamata</taxon>
        <taxon>Bifurcata</taxon>
        <taxon>Unidentata</taxon>
        <taxon>Episquamata</taxon>
        <taxon>Toxicofera</taxon>
        <taxon>Serpentes</taxon>
        <taxon>Colubroidea</taxon>
        <taxon>Colubridae</taxon>
        <taxon>Colubrinae</taxon>
        <taxon>Pantherophis</taxon>
    </lineage>
</organism>
<dbReference type="InterPro" id="IPR033116">
    <property type="entry name" value="TRYPSIN_SER"/>
</dbReference>
<evidence type="ECO:0000313" key="12">
    <source>
        <dbReference type="RefSeq" id="XP_034279414.1"/>
    </source>
</evidence>
<dbReference type="InterPro" id="IPR001314">
    <property type="entry name" value="Peptidase_S1A"/>
</dbReference>
<feature type="domain" description="Peptidase S1" evidence="10">
    <location>
        <begin position="25"/>
        <end position="252"/>
    </location>
</feature>
<name>A0A6P9C9R4_PANGU</name>